<name>A0A0F7L9T4_9VIRU</name>
<dbReference type="EMBL" id="KR029607">
    <property type="protein sequence ID" value="AKH48675.1"/>
    <property type="molecule type" value="Genomic_DNA"/>
</dbReference>
<sequence>MFMVQSLRKELAKWLDLLNLKFKLSQTTQLSLKINLKYQVLMLLKLVGLKLLLKTGHQDICGI</sequence>
<protein>
    <submittedName>
        <fullName evidence="1">Uncharacterized protein</fullName>
    </submittedName>
</protein>
<accession>A0A0F7L9T4</accession>
<reference evidence="1" key="1">
    <citation type="journal article" date="2015" name="Front. Microbiol.">
        <title>Combining genomic sequencing methods to explore viral diversity and reveal potential virus-host interactions.</title>
        <authorList>
            <person name="Chow C.E."/>
            <person name="Winget D.M."/>
            <person name="White R.A.III."/>
            <person name="Hallam S.J."/>
            <person name="Suttle C.A."/>
        </authorList>
    </citation>
    <scope>NUCLEOTIDE SEQUENCE</scope>
    <source>
        <strain evidence="1">Oxic3_1</strain>
    </source>
</reference>
<evidence type="ECO:0000313" key="1">
    <source>
        <dbReference type="EMBL" id="AKH48675.1"/>
    </source>
</evidence>
<reference evidence="1" key="2">
    <citation type="submission" date="2015-03" db="EMBL/GenBank/DDBJ databases">
        <authorList>
            <person name="Chow C.-E.T."/>
            <person name="Winget D.M."/>
            <person name="White R.A.III."/>
            <person name="Hallam S.J."/>
            <person name="Suttle C.A."/>
        </authorList>
    </citation>
    <scope>NUCLEOTIDE SEQUENCE</scope>
    <source>
        <strain evidence="1">Oxic3_1</strain>
    </source>
</reference>
<organism evidence="1">
    <name type="scientific">uncultured marine virus</name>
    <dbReference type="NCBI Taxonomy" id="186617"/>
    <lineage>
        <taxon>Viruses</taxon>
        <taxon>environmental samples</taxon>
    </lineage>
</organism>
<proteinExistence type="predicted"/>